<dbReference type="Proteomes" id="UP000050544">
    <property type="component" value="Unassembled WGS sequence"/>
</dbReference>
<dbReference type="EMBL" id="LGKO01000002">
    <property type="protein sequence ID" value="KPL83956.1"/>
    <property type="molecule type" value="Genomic_DNA"/>
</dbReference>
<dbReference type="PROSITE" id="PS00550">
    <property type="entry name" value="HEMERYTHRINS"/>
    <property type="match status" value="1"/>
</dbReference>
<protein>
    <submittedName>
        <fullName evidence="5">Hemerythrin</fullName>
    </submittedName>
</protein>
<comment type="similarity">
    <text evidence="1">Belongs to the hemerythrin family.</text>
</comment>
<evidence type="ECO:0000256" key="1">
    <source>
        <dbReference type="ARBA" id="ARBA00010587"/>
    </source>
</evidence>
<dbReference type="GO" id="GO:0046872">
    <property type="term" value="F:metal ion binding"/>
    <property type="evidence" value="ECO:0007669"/>
    <property type="project" value="UniProtKB-KW"/>
</dbReference>
<evidence type="ECO:0000313" key="6">
    <source>
        <dbReference type="Proteomes" id="UP000050544"/>
    </source>
</evidence>
<accession>A0A0P6Y4I4</accession>
<dbReference type="InterPro" id="IPR012312">
    <property type="entry name" value="Hemerythrin-like"/>
</dbReference>
<comment type="caution">
    <text evidence="5">The sequence shown here is derived from an EMBL/GenBank/DDBJ whole genome shotgun (WGS) entry which is preliminary data.</text>
</comment>
<evidence type="ECO:0000259" key="4">
    <source>
        <dbReference type="Pfam" id="PF01814"/>
    </source>
</evidence>
<dbReference type="AlphaFoldDB" id="A0A0P6Y4I4"/>
<dbReference type="SUPFAM" id="SSF47188">
    <property type="entry name" value="Hemerythrin-like"/>
    <property type="match status" value="1"/>
</dbReference>
<dbReference type="PANTHER" id="PTHR37164">
    <property type="entry name" value="BACTERIOHEMERYTHRIN"/>
    <property type="match status" value="1"/>
</dbReference>
<dbReference type="InterPro" id="IPR016131">
    <property type="entry name" value="Haemerythrin_Fe_BS"/>
</dbReference>
<dbReference type="CDD" id="cd12107">
    <property type="entry name" value="Hemerythrin"/>
    <property type="match status" value="1"/>
</dbReference>
<proteinExistence type="inferred from homology"/>
<evidence type="ECO:0000313" key="5">
    <source>
        <dbReference type="EMBL" id="KPL83956.1"/>
    </source>
</evidence>
<dbReference type="InterPro" id="IPR012827">
    <property type="entry name" value="Hemerythrin_metal-bd"/>
</dbReference>
<keyword evidence="2" id="KW-0479">Metal-binding</keyword>
<dbReference type="RefSeq" id="WP_054520380.1">
    <property type="nucleotide sequence ID" value="NZ_LGKO01000002.1"/>
</dbReference>
<dbReference type="NCBIfam" id="NF033749">
    <property type="entry name" value="bact_hemeryth"/>
    <property type="match status" value="1"/>
</dbReference>
<evidence type="ECO:0000256" key="2">
    <source>
        <dbReference type="ARBA" id="ARBA00022723"/>
    </source>
</evidence>
<keyword evidence="3" id="KW-0408">Iron</keyword>
<dbReference type="OrthoDB" id="9797092at2"/>
<feature type="domain" description="Hemerythrin-like" evidence="4">
    <location>
        <begin position="11"/>
        <end position="124"/>
    </location>
</feature>
<gene>
    <name evidence="5" type="ORF">SE15_01755</name>
</gene>
<evidence type="ECO:0000256" key="3">
    <source>
        <dbReference type="ARBA" id="ARBA00023004"/>
    </source>
</evidence>
<keyword evidence="6" id="KW-1185">Reference proteome</keyword>
<dbReference type="PANTHER" id="PTHR37164:SF1">
    <property type="entry name" value="BACTERIOHEMERYTHRIN"/>
    <property type="match status" value="1"/>
</dbReference>
<reference evidence="5 6" key="1">
    <citation type="submission" date="2015-07" db="EMBL/GenBank/DDBJ databases">
        <title>Whole genome sequence of Thermanaerothrix daxensis DSM 23592.</title>
        <authorList>
            <person name="Hemp J."/>
            <person name="Ward L.M."/>
            <person name="Pace L.A."/>
            <person name="Fischer W.W."/>
        </authorList>
    </citation>
    <scope>NUCLEOTIDE SEQUENCE [LARGE SCALE GENOMIC DNA]</scope>
    <source>
        <strain evidence="5 6">GNS-1</strain>
    </source>
</reference>
<dbReference type="InterPro" id="IPR035938">
    <property type="entry name" value="Hemerythrin-like_sf"/>
</dbReference>
<name>A0A0P6Y4I4_9CHLR</name>
<dbReference type="STRING" id="869279.SE15_01755"/>
<dbReference type="Gene3D" id="1.20.120.50">
    <property type="entry name" value="Hemerythrin-like"/>
    <property type="match status" value="1"/>
</dbReference>
<dbReference type="NCBIfam" id="TIGR02481">
    <property type="entry name" value="hemeryth_dom"/>
    <property type="match status" value="1"/>
</dbReference>
<dbReference type="InterPro" id="IPR050669">
    <property type="entry name" value="Hemerythrin"/>
</dbReference>
<dbReference type="Pfam" id="PF01814">
    <property type="entry name" value="Hemerythrin"/>
    <property type="match status" value="1"/>
</dbReference>
<sequence>MFAWSPIYSIGVEQYDEQHKRLFAIAQKLYDAMSAGQGRAVLNEIFDELIEYTRTHFASEEALMVRYAYPDYEAHRLQHEDLTRQVLELRDKYHNGQIALSIPVMNFLKDWLRNHIYESDKRYGQYLNQKGVR</sequence>
<organism evidence="5 6">
    <name type="scientific">Thermanaerothrix daxensis</name>
    <dbReference type="NCBI Taxonomy" id="869279"/>
    <lineage>
        <taxon>Bacteria</taxon>
        <taxon>Bacillati</taxon>
        <taxon>Chloroflexota</taxon>
        <taxon>Anaerolineae</taxon>
        <taxon>Anaerolineales</taxon>
        <taxon>Anaerolineaceae</taxon>
        <taxon>Thermanaerothrix</taxon>
    </lineage>
</organism>